<accession>A0ABV6YN12</accession>
<sequence length="59" mass="7006">MNLESDDKRMKGRSKHTQTRDEPFVVELEFDPVAEWEKRLLGVYEFLLNADEEIGHVEK</sequence>
<evidence type="ECO:0000256" key="1">
    <source>
        <dbReference type="SAM" id="MobiDB-lite"/>
    </source>
</evidence>
<name>A0ABV6YN12_UNCEI</name>
<feature type="region of interest" description="Disordered" evidence="1">
    <location>
        <begin position="1"/>
        <end position="21"/>
    </location>
</feature>
<proteinExistence type="predicted"/>
<dbReference type="Proteomes" id="UP001594288">
    <property type="component" value="Unassembled WGS sequence"/>
</dbReference>
<gene>
    <name evidence="2" type="ORF">ACFL2Z_00895</name>
</gene>
<comment type="caution">
    <text evidence="2">The sequence shown here is derived from an EMBL/GenBank/DDBJ whole genome shotgun (WGS) entry which is preliminary data.</text>
</comment>
<keyword evidence="3" id="KW-1185">Reference proteome</keyword>
<organism evidence="2 3">
    <name type="scientific">Eiseniibacteriota bacterium</name>
    <dbReference type="NCBI Taxonomy" id="2212470"/>
    <lineage>
        <taxon>Bacteria</taxon>
        <taxon>Candidatus Eiseniibacteriota</taxon>
    </lineage>
</organism>
<dbReference type="EMBL" id="JBHPEI010000007">
    <property type="protein sequence ID" value="MFC1799458.1"/>
    <property type="molecule type" value="Genomic_DNA"/>
</dbReference>
<protein>
    <submittedName>
        <fullName evidence="2">Uncharacterized protein</fullName>
    </submittedName>
</protein>
<evidence type="ECO:0000313" key="3">
    <source>
        <dbReference type="Proteomes" id="UP001594288"/>
    </source>
</evidence>
<reference evidence="2 3" key="1">
    <citation type="submission" date="2024-09" db="EMBL/GenBank/DDBJ databases">
        <authorList>
            <person name="D'Angelo T."/>
        </authorList>
    </citation>
    <scope>NUCLEOTIDE SEQUENCE [LARGE SCALE GENOMIC DNA]</scope>
    <source>
        <strain evidence="2">SAG AM-311-F02</strain>
    </source>
</reference>
<evidence type="ECO:0000313" key="2">
    <source>
        <dbReference type="EMBL" id="MFC1799458.1"/>
    </source>
</evidence>